<evidence type="ECO:0000313" key="3">
    <source>
        <dbReference type="Proteomes" id="UP000436138"/>
    </source>
</evidence>
<proteinExistence type="predicted"/>
<dbReference type="Proteomes" id="UP000436138">
    <property type="component" value="Chromosome"/>
</dbReference>
<dbReference type="EMBL" id="CP047020">
    <property type="protein sequence ID" value="QHA08347.1"/>
    <property type="molecule type" value="Genomic_DNA"/>
</dbReference>
<dbReference type="KEGG" id="sbro:GQF42_38330"/>
<reference evidence="2 3" key="1">
    <citation type="submission" date="2019-12" db="EMBL/GenBank/DDBJ databases">
        <title>Streptomyces sp. strain T44 isolated from rhizosphere soil of Broussonetia papyrifera.</title>
        <authorList>
            <person name="Mo P."/>
        </authorList>
    </citation>
    <scope>NUCLEOTIDE SEQUENCE [LARGE SCALE GENOMIC DNA]</scope>
    <source>
        <strain evidence="2 3">T44</strain>
    </source>
</reference>
<dbReference type="AlphaFoldDB" id="A0A6I6NKE9"/>
<dbReference type="RefSeq" id="WP_158927666.1">
    <property type="nucleotide sequence ID" value="NZ_CP047020.1"/>
</dbReference>
<gene>
    <name evidence="2" type="ORF">GQF42_38330</name>
</gene>
<evidence type="ECO:0000256" key="1">
    <source>
        <dbReference type="SAM" id="MobiDB-lite"/>
    </source>
</evidence>
<sequence>MEVTILVVPERPHTAALRERLALALQGRDEVTVTWREVTDPAQAERLGMHGSPTVLVDGADPFARPGQEASLSCSVGPPPSVERLREAVAAPRPTTAREP</sequence>
<organism evidence="2 3">
    <name type="scientific">Streptomyces broussonetiae</name>
    <dbReference type="NCBI Taxonomy" id="2686304"/>
    <lineage>
        <taxon>Bacteria</taxon>
        <taxon>Bacillati</taxon>
        <taxon>Actinomycetota</taxon>
        <taxon>Actinomycetes</taxon>
        <taxon>Kitasatosporales</taxon>
        <taxon>Streptomycetaceae</taxon>
        <taxon>Streptomyces</taxon>
    </lineage>
</organism>
<feature type="region of interest" description="Disordered" evidence="1">
    <location>
        <begin position="44"/>
        <end position="81"/>
    </location>
</feature>
<protein>
    <submittedName>
        <fullName evidence="2">Thioredoxin family protein</fullName>
    </submittedName>
</protein>
<name>A0A6I6NKE9_9ACTN</name>
<keyword evidence="3" id="KW-1185">Reference proteome</keyword>
<accession>A0A6I6NKE9</accession>
<evidence type="ECO:0000313" key="2">
    <source>
        <dbReference type="EMBL" id="QHA08347.1"/>
    </source>
</evidence>